<evidence type="ECO:0000256" key="3">
    <source>
        <dbReference type="ARBA" id="ARBA00022692"/>
    </source>
</evidence>
<keyword evidence="5 6" id="KW-0472">Membrane</keyword>
<feature type="transmembrane region" description="Helical" evidence="6">
    <location>
        <begin position="161"/>
        <end position="179"/>
    </location>
</feature>
<dbReference type="Proteomes" id="UP000240912">
    <property type="component" value="Unassembled WGS sequence"/>
</dbReference>
<feature type="transmembrane region" description="Helical" evidence="6">
    <location>
        <begin position="104"/>
        <end position="121"/>
    </location>
</feature>
<reference evidence="9 10" key="1">
    <citation type="submission" date="2018-03" db="EMBL/GenBank/DDBJ databases">
        <authorList>
            <person name="Keele B.F."/>
        </authorList>
    </citation>
    <scope>NUCLEOTIDE SEQUENCE [LARGE SCALE GENOMIC DNA]</scope>
    <source>
        <strain evidence="9 10">YL28-9</strain>
    </source>
</reference>
<feature type="transmembrane region" description="Helical" evidence="6">
    <location>
        <begin position="79"/>
        <end position="97"/>
    </location>
</feature>
<keyword evidence="2" id="KW-1003">Cell membrane</keyword>
<name>A0A2T3HPW4_9SPHI</name>
<accession>A0A2T3HPW4</accession>
<comment type="subcellular location">
    <subcellularLocation>
        <location evidence="1">Cell membrane</location>
        <topology evidence="1">Multi-pass membrane protein</topology>
    </subcellularLocation>
</comment>
<dbReference type="OrthoDB" id="9793824at2"/>
<dbReference type="RefSeq" id="WP_107214578.1">
    <property type="nucleotide sequence ID" value="NZ_KZ686268.1"/>
</dbReference>
<evidence type="ECO:0000256" key="1">
    <source>
        <dbReference type="ARBA" id="ARBA00004651"/>
    </source>
</evidence>
<dbReference type="EMBL" id="PYLS01000004">
    <property type="protein sequence ID" value="PST84482.1"/>
    <property type="molecule type" value="Genomic_DNA"/>
</dbReference>
<organism evidence="9 10">
    <name type="scientific">Pedobacter yulinensis</name>
    <dbReference type="NCBI Taxonomy" id="2126353"/>
    <lineage>
        <taxon>Bacteria</taxon>
        <taxon>Pseudomonadati</taxon>
        <taxon>Bacteroidota</taxon>
        <taxon>Sphingobacteriia</taxon>
        <taxon>Sphingobacteriales</taxon>
        <taxon>Sphingobacteriaceae</taxon>
        <taxon>Pedobacter</taxon>
    </lineage>
</organism>
<dbReference type="PANTHER" id="PTHR36115">
    <property type="entry name" value="PROLINE-RICH ANTIGEN HOMOLOG-RELATED"/>
    <property type="match status" value="1"/>
</dbReference>
<evidence type="ECO:0000259" key="8">
    <source>
        <dbReference type="Pfam" id="PF14237"/>
    </source>
</evidence>
<evidence type="ECO:0000313" key="9">
    <source>
        <dbReference type="EMBL" id="PST84482.1"/>
    </source>
</evidence>
<evidence type="ECO:0000256" key="2">
    <source>
        <dbReference type="ARBA" id="ARBA00022475"/>
    </source>
</evidence>
<comment type="caution">
    <text evidence="9">The sequence shown here is derived from an EMBL/GenBank/DDBJ whole genome shotgun (WGS) entry which is preliminary data.</text>
</comment>
<keyword evidence="4 6" id="KW-1133">Transmembrane helix</keyword>
<dbReference type="PANTHER" id="PTHR36115:SF4">
    <property type="entry name" value="MEMBRANE PROTEIN"/>
    <property type="match status" value="1"/>
</dbReference>
<dbReference type="InterPro" id="IPR051791">
    <property type="entry name" value="Pra-immunoreactive"/>
</dbReference>
<evidence type="ECO:0000259" key="7">
    <source>
        <dbReference type="Pfam" id="PF06271"/>
    </source>
</evidence>
<dbReference type="AlphaFoldDB" id="A0A2T3HPW4"/>
<evidence type="ECO:0000256" key="5">
    <source>
        <dbReference type="ARBA" id="ARBA00023136"/>
    </source>
</evidence>
<proteinExistence type="predicted"/>
<dbReference type="GO" id="GO:0005886">
    <property type="term" value="C:plasma membrane"/>
    <property type="evidence" value="ECO:0007669"/>
    <property type="project" value="UniProtKB-SubCell"/>
</dbReference>
<sequence>MNGYLVVINGKPKGPYSLEEMKQLSITPGTFVRKQGMDDFKEAHAVEELRELLGFSYLKTAPQYFAGFDQRLLATAIDHFMILAIYTMLILLSFLFITGKDERLMAFLAPMPLIFLAKLVYGSWAEGSARQATIGKKLLSIKVTDLEGSPIGFGQALGRNFAKVLSVIPLFFGYLYSFLNRKNQCWHDIAARTLVIKDRLL</sequence>
<evidence type="ECO:0000256" key="4">
    <source>
        <dbReference type="ARBA" id="ARBA00022989"/>
    </source>
</evidence>
<dbReference type="Pfam" id="PF14237">
    <property type="entry name" value="GYF_2"/>
    <property type="match status" value="1"/>
</dbReference>
<feature type="domain" description="GYF" evidence="8">
    <location>
        <begin position="5"/>
        <end position="49"/>
    </location>
</feature>
<evidence type="ECO:0000256" key="6">
    <source>
        <dbReference type="SAM" id="Phobius"/>
    </source>
</evidence>
<dbReference type="InterPro" id="IPR025640">
    <property type="entry name" value="GYF_2"/>
</dbReference>
<dbReference type="InterPro" id="IPR010432">
    <property type="entry name" value="RDD"/>
</dbReference>
<keyword evidence="3 6" id="KW-0812">Transmembrane</keyword>
<gene>
    <name evidence="9" type="ORF">C7T94_07205</name>
</gene>
<feature type="domain" description="RDD" evidence="7">
    <location>
        <begin position="66"/>
        <end position="191"/>
    </location>
</feature>
<dbReference type="Pfam" id="PF06271">
    <property type="entry name" value="RDD"/>
    <property type="match status" value="1"/>
</dbReference>
<protein>
    <submittedName>
        <fullName evidence="9">RDD family protein</fullName>
    </submittedName>
</protein>
<keyword evidence="10" id="KW-1185">Reference proteome</keyword>
<evidence type="ECO:0000313" key="10">
    <source>
        <dbReference type="Proteomes" id="UP000240912"/>
    </source>
</evidence>